<dbReference type="InterPro" id="IPR036388">
    <property type="entry name" value="WH-like_DNA-bd_sf"/>
</dbReference>
<dbReference type="Proteomes" id="UP000184465">
    <property type="component" value="Unassembled WGS sequence"/>
</dbReference>
<evidence type="ECO:0000256" key="2">
    <source>
        <dbReference type="ARBA" id="ARBA00022491"/>
    </source>
</evidence>
<keyword evidence="5" id="KW-0238">DNA-binding</keyword>
<feature type="binding site" evidence="7">
    <location>
        <position position="160"/>
    </location>
    <ligand>
        <name>Zn(2+)</name>
        <dbReference type="ChEBI" id="CHEBI:29105"/>
    </ligand>
</feature>
<evidence type="ECO:0000256" key="6">
    <source>
        <dbReference type="ARBA" id="ARBA00023163"/>
    </source>
</evidence>
<evidence type="ECO:0000256" key="1">
    <source>
        <dbReference type="ARBA" id="ARBA00007957"/>
    </source>
</evidence>
<gene>
    <name evidence="8" type="ORF">SAMN02745912_02208</name>
</gene>
<feature type="binding site" evidence="7">
    <location>
        <position position="157"/>
    </location>
    <ligand>
        <name>Zn(2+)</name>
        <dbReference type="ChEBI" id="CHEBI:29105"/>
    </ligand>
</feature>
<dbReference type="InterPro" id="IPR002481">
    <property type="entry name" value="FUR"/>
</dbReference>
<evidence type="ECO:0000256" key="3">
    <source>
        <dbReference type="ARBA" id="ARBA00022833"/>
    </source>
</evidence>
<protein>
    <submittedName>
        <fullName evidence="8">Fe2+ or Zn2+ uptake regulation protein</fullName>
    </submittedName>
</protein>
<dbReference type="Pfam" id="PF01475">
    <property type="entry name" value="FUR"/>
    <property type="match status" value="1"/>
</dbReference>
<dbReference type="AlphaFoldDB" id="A0A1M6PM35"/>
<evidence type="ECO:0000256" key="7">
    <source>
        <dbReference type="PIRSR" id="PIRSR602481-1"/>
    </source>
</evidence>
<name>A0A1M6PM35_PARC5</name>
<dbReference type="InterPro" id="IPR036390">
    <property type="entry name" value="WH_DNA-bd_sf"/>
</dbReference>
<dbReference type="GO" id="GO:0003677">
    <property type="term" value="F:DNA binding"/>
    <property type="evidence" value="ECO:0007669"/>
    <property type="project" value="UniProtKB-KW"/>
</dbReference>
<comment type="cofactor">
    <cofactor evidence="7">
        <name>Zn(2+)</name>
        <dbReference type="ChEBI" id="CHEBI:29105"/>
    </cofactor>
    <text evidence="7">Binds 1 zinc ion per subunit.</text>
</comment>
<evidence type="ECO:0000313" key="8">
    <source>
        <dbReference type="EMBL" id="SHK08980.1"/>
    </source>
</evidence>
<keyword evidence="3 7" id="KW-0862">Zinc</keyword>
<dbReference type="RefSeq" id="WP_131821249.1">
    <property type="nucleotide sequence ID" value="NZ_FRAG01000025.1"/>
</dbReference>
<keyword evidence="2" id="KW-0678">Repressor</keyword>
<feature type="binding site" evidence="7">
    <location>
        <position position="117"/>
    </location>
    <ligand>
        <name>Zn(2+)</name>
        <dbReference type="ChEBI" id="CHEBI:29105"/>
    </ligand>
</feature>
<organism evidence="8 9">
    <name type="scientific">Paramaledivibacter caminithermalis (strain DSM 15212 / CIP 107654 / DViRD3)</name>
    <name type="common">Clostridium caminithermale</name>
    <dbReference type="NCBI Taxonomy" id="1121301"/>
    <lineage>
        <taxon>Bacteria</taxon>
        <taxon>Bacillati</taxon>
        <taxon>Bacillota</taxon>
        <taxon>Clostridia</taxon>
        <taxon>Peptostreptococcales</taxon>
        <taxon>Caminicellaceae</taxon>
        <taxon>Paramaledivibacter</taxon>
    </lineage>
</organism>
<dbReference type="Gene3D" id="3.30.1490.190">
    <property type="match status" value="1"/>
</dbReference>
<dbReference type="GO" id="GO:0046872">
    <property type="term" value="F:metal ion binding"/>
    <property type="evidence" value="ECO:0007669"/>
    <property type="project" value="UniProtKB-KW"/>
</dbReference>
<dbReference type="OrthoDB" id="1953730at2"/>
<comment type="similarity">
    <text evidence="1">Belongs to the Fur family.</text>
</comment>
<dbReference type="GO" id="GO:0003700">
    <property type="term" value="F:DNA-binding transcription factor activity"/>
    <property type="evidence" value="ECO:0007669"/>
    <property type="project" value="InterPro"/>
</dbReference>
<dbReference type="STRING" id="1121301.SAMN02745912_02208"/>
<dbReference type="SUPFAM" id="SSF46785">
    <property type="entry name" value="Winged helix' DNA-binding domain"/>
    <property type="match status" value="1"/>
</dbReference>
<dbReference type="InterPro" id="IPR043135">
    <property type="entry name" value="Fur_C"/>
</dbReference>
<keyword evidence="9" id="KW-1185">Reference proteome</keyword>
<dbReference type="Gene3D" id="1.10.10.10">
    <property type="entry name" value="Winged helix-like DNA-binding domain superfamily/Winged helix DNA-binding domain"/>
    <property type="match status" value="1"/>
</dbReference>
<keyword evidence="4" id="KW-0805">Transcription regulation</keyword>
<reference evidence="8 9" key="1">
    <citation type="submission" date="2016-11" db="EMBL/GenBank/DDBJ databases">
        <authorList>
            <person name="Jaros S."/>
            <person name="Januszkiewicz K."/>
            <person name="Wedrychowicz H."/>
        </authorList>
    </citation>
    <scope>NUCLEOTIDE SEQUENCE [LARGE SCALE GENOMIC DNA]</scope>
    <source>
        <strain evidence="8 9">DSM 15212</strain>
    </source>
</reference>
<evidence type="ECO:0000313" key="9">
    <source>
        <dbReference type="Proteomes" id="UP000184465"/>
    </source>
</evidence>
<keyword evidence="6" id="KW-0804">Transcription</keyword>
<sequence length="161" mass="19335">MRVIYDNDYRFRYQIRTNNHHKYVLKRVDNMSAIGNRYNLSKSSMLIYEVFSLNPFKTFDVNELMEVINKDKKVISRRTAFRAVKKLAELGEIYCYNINKGTRRFQLLNNNYYTMICKKCGLIRYVEIKDINIIEKILDIHNDFIVKKIVIQIEGICEKCR</sequence>
<evidence type="ECO:0000256" key="5">
    <source>
        <dbReference type="ARBA" id="ARBA00023125"/>
    </source>
</evidence>
<feature type="binding site" evidence="7">
    <location>
        <position position="120"/>
    </location>
    <ligand>
        <name>Zn(2+)</name>
        <dbReference type="ChEBI" id="CHEBI:29105"/>
    </ligand>
</feature>
<accession>A0A1M6PM35</accession>
<keyword evidence="7" id="KW-0479">Metal-binding</keyword>
<evidence type="ECO:0000256" key="4">
    <source>
        <dbReference type="ARBA" id="ARBA00023015"/>
    </source>
</evidence>
<dbReference type="EMBL" id="FRAG01000025">
    <property type="protein sequence ID" value="SHK08980.1"/>
    <property type="molecule type" value="Genomic_DNA"/>
</dbReference>
<proteinExistence type="inferred from homology"/>